<feature type="binding site" evidence="13">
    <location>
        <position position="33"/>
    </location>
    <ligand>
        <name>ATP</name>
        <dbReference type="ChEBI" id="CHEBI:30616"/>
    </ligand>
</feature>
<keyword evidence="4" id="KW-0723">Serine/threonine-protein kinase</keyword>
<comment type="similarity">
    <text evidence="2">Belongs to the protein kinase superfamily. NEK Ser/Thr protein kinase family. NIMA subfamily.</text>
</comment>
<accession>A0A8C3IWU6</accession>
<keyword evidence="14" id="KW-0175">Coiled coil</keyword>
<feature type="region of interest" description="Disordered" evidence="15">
    <location>
        <begin position="631"/>
        <end position="650"/>
    </location>
</feature>
<evidence type="ECO:0000256" key="8">
    <source>
        <dbReference type="ARBA" id="ARBA00022777"/>
    </source>
</evidence>
<dbReference type="SUPFAM" id="SSF56112">
    <property type="entry name" value="Protein kinase-like (PK-like)"/>
    <property type="match status" value="1"/>
</dbReference>
<dbReference type="InterPro" id="IPR000719">
    <property type="entry name" value="Prot_kinase_dom"/>
</dbReference>
<dbReference type="AlphaFoldDB" id="A0A8C3IWU6"/>
<keyword evidence="8" id="KW-0418">Kinase</keyword>
<feature type="compositionally biased region" description="Low complexity" evidence="15">
    <location>
        <begin position="780"/>
        <end position="797"/>
    </location>
</feature>
<reference evidence="17" key="1">
    <citation type="submission" date="2025-08" db="UniProtKB">
        <authorList>
            <consortium name="Ensembl"/>
        </authorList>
    </citation>
    <scope>IDENTIFICATION</scope>
</reference>
<evidence type="ECO:0000256" key="1">
    <source>
        <dbReference type="ARBA" id="ARBA00001946"/>
    </source>
</evidence>
<comment type="catalytic activity">
    <reaction evidence="11">
        <text>L-threonyl-[protein] + ATP = O-phospho-L-threonyl-[protein] + ADP + H(+)</text>
        <dbReference type="Rhea" id="RHEA:46608"/>
        <dbReference type="Rhea" id="RHEA-COMP:11060"/>
        <dbReference type="Rhea" id="RHEA-COMP:11605"/>
        <dbReference type="ChEBI" id="CHEBI:15378"/>
        <dbReference type="ChEBI" id="CHEBI:30013"/>
        <dbReference type="ChEBI" id="CHEBI:30616"/>
        <dbReference type="ChEBI" id="CHEBI:61977"/>
        <dbReference type="ChEBI" id="CHEBI:456216"/>
        <dbReference type="EC" id="2.7.11.1"/>
    </reaction>
</comment>
<dbReference type="Pfam" id="PF00069">
    <property type="entry name" value="Pkinase"/>
    <property type="match status" value="1"/>
</dbReference>
<evidence type="ECO:0000256" key="10">
    <source>
        <dbReference type="ARBA" id="ARBA00022842"/>
    </source>
</evidence>
<dbReference type="Proteomes" id="UP000694380">
    <property type="component" value="Unplaced"/>
</dbReference>
<keyword evidence="7 13" id="KW-0547">Nucleotide-binding</keyword>
<evidence type="ECO:0000256" key="13">
    <source>
        <dbReference type="PROSITE-ProRule" id="PRU10141"/>
    </source>
</evidence>
<dbReference type="PROSITE" id="PS00107">
    <property type="entry name" value="PROTEIN_KINASE_ATP"/>
    <property type="match status" value="1"/>
</dbReference>
<dbReference type="Ensembl" id="ENSCPBT00000046837.1">
    <property type="protein sequence ID" value="ENSCPBP00000039971.1"/>
    <property type="gene ID" value="ENSCPBG00000027255.1"/>
</dbReference>
<evidence type="ECO:0000313" key="18">
    <source>
        <dbReference type="Proteomes" id="UP000694380"/>
    </source>
</evidence>
<name>A0A8C3IWU6_CHRPI</name>
<keyword evidence="10" id="KW-0460">Magnesium</keyword>
<evidence type="ECO:0000313" key="17">
    <source>
        <dbReference type="Ensembl" id="ENSCPBP00000039971.1"/>
    </source>
</evidence>
<dbReference type="SMART" id="SM00220">
    <property type="entry name" value="S_TKc"/>
    <property type="match status" value="1"/>
</dbReference>
<evidence type="ECO:0000256" key="14">
    <source>
        <dbReference type="SAM" id="Coils"/>
    </source>
</evidence>
<organism evidence="17 18">
    <name type="scientific">Chrysemys picta bellii</name>
    <name type="common">Western painted turtle</name>
    <name type="synonym">Emys bellii</name>
    <dbReference type="NCBI Taxonomy" id="8478"/>
    <lineage>
        <taxon>Eukaryota</taxon>
        <taxon>Metazoa</taxon>
        <taxon>Chordata</taxon>
        <taxon>Craniata</taxon>
        <taxon>Vertebrata</taxon>
        <taxon>Euteleostomi</taxon>
        <taxon>Archelosauria</taxon>
        <taxon>Testudinata</taxon>
        <taxon>Testudines</taxon>
        <taxon>Cryptodira</taxon>
        <taxon>Durocryptodira</taxon>
        <taxon>Testudinoidea</taxon>
        <taxon>Emydidae</taxon>
        <taxon>Chrysemys</taxon>
    </lineage>
</organism>
<dbReference type="FunFam" id="1.10.510.10:FF:000172">
    <property type="entry name" value="serine/threonine-protein kinase Nek1 isoform X1"/>
    <property type="match status" value="1"/>
</dbReference>
<dbReference type="InterPro" id="IPR008271">
    <property type="entry name" value="Ser/Thr_kinase_AS"/>
</dbReference>
<keyword evidence="9 13" id="KW-0067">ATP-binding</keyword>
<evidence type="ECO:0000256" key="12">
    <source>
        <dbReference type="ARBA" id="ARBA00048679"/>
    </source>
</evidence>
<keyword evidence="6" id="KW-0479">Metal-binding</keyword>
<feature type="coiled-coil region" evidence="14">
    <location>
        <begin position="567"/>
        <end position="613"/>
    </location>
</feature>
<evidence type="ECO:0000256" key="3">
    <source>
        <dbReference type="ARBA" id="ARBA00012513"/>
    </source>
</evidence>
<comment type="catalytic activity">
    <reaction evidence="12">
        <text>L-seryl-[protein] + ATP = O-phospho-L-seryl-[protein] + ADP + H(+)</text>
        <dbReference type="Rhea" id="RHEA:17989"/>
        <dbReference type="Rhea" id="RHEA-COMP:9863"/>
        <dbReference type="Rhea" id="RHEA-COMP:11604"/>
        <dbReference type="ChEBI" id="CHEBI:15378"/>
        <dbReference type="ChEBI" id="CHEBI:29999"/>
        <dbReference type="ChEBI" id="CHEBI:30616"/>
        <dbReference type="ChEBI" id="CHEBI:83421"/>
        <dbReference type="ChEBI" id="CHEBI:456216"/>
        <dbReference type="EC" id="2.7.11.1"/>
    </reaction>
</comment>
<protein>
    <recommendedName>
        <fullName evidence="3">non-specific serine/threonine protein kinase</fullName>
        <ecNumber evidence="3">2.7.11.1</ecNumber>
    </recommendedName>
</protein>
<dbReference type="PANTHER" id="PTHR44899:SF4">
    <property type="entry name" value="SERINE_THREONINE-PROTEIN KINASE NEK1"/>
    <property type="match status" value="1"/>
</dbReference>
<dbReference type="FunFam" id="3.30.200.20:FF:000097">
    <property type="entry name" value="Probable serine/threonine-protein kinase nek1"/>
    <property type="match status" value="1"/>
</dbReference>
<dbReference type="Gene3D" id="1.10.510.10">
    <property type="entry name" value="Transferase(Phosphotransferase) domain 1"/>
    <property type="match status" value="1"/>
</dbReference>
<dbReference type="InterPro" id="IPR011009">
    <property type="entry name" value="Kinase-like_dom_sf"/>
</dbReference>
<dbReference type="InterPro" id="IPR051131">
    <property type="entry name" value="NEK_Ser/Thr_kinase_NIMA"/>
</dbReference>
<keyword evidence="5" id="KW-0808">Transferase</keyword>
<evidence type="ECO:0000256" key="6">
    <source>
        <dbReference type="ARBA" id="ARBA00022723"/>
    </source>
</evidence>
<evidence type="ECO:0000256" key="7">
    <source>
        <dbReference type="ARBA" id="ARBA00022741"/>
    </source>
</evidence>
<dbReference type="PROSITE" id="PS50011">
    <property type="entry name" value="PROTEIN_KINASE_DOM"/>
    <property type="match status" value="1"/>
</dbReference>
<sequence length="820" mass="93122">MEKYIKVQKIGEGSFGKAILVKAKENSRQYVIKEINICKMSNKEREESRREVAVLANMKHPNIVLYRESFEENGSLYIVMDYCEGGDLFRRINAQKGILFSEDQIMDWFVQICLALKHVHDRKILHRDIKSQNIFLTKDGTIQLGDFGIARVLNSTVELARTCIGTPYYLSPEICQNKPYNNKSDIWALGCVLYEMCTLKHAFEAGNMKNLVLKIISGSFPPVSLHYSYDLRNLLSQLFKRNPRDRPSVNSILEKIFIAKRVEKFLTPQTNNSYFFLCCLVKRPAQGQICASAVPAQKITKPAAKYGVPLMIKKSGDASKKFHEKKPLAKFRQVREAAKKRRFELLEKEKRQRDQISLLKAEQMRRLEKERMERINRAREQGWRNVLSSGGSGEVKAPFFGGGGGVGPSPVPARGQYEHYHAIFDQMQQQKENIKVGEERETRWRAEIRRVPPGVRPGFPNGPDGHHHLPDADAIRKKIKRLKEVSKQANANRQRGWVAAERANQVEEFWQRKREAMQNKARAEGHMEYLARLRQIRLQNFNERQQIKAKLRGEKNEADISDGQEASEEAELRRKKIEALKAQANARAAVLKEQLERKRKEAYEREKKAWEEHLAAKGVKNPMVPFNMSAAGVSPMPGQQEPGGPPAKPQLPLKPSTPVISMTSALKDVGDENKTAIQETTEETKKADLAVQNKREILRRLNQNLKTQEDVKGIKEPKDTCETAVAEESKEEEEYPLLVDRKKWEVAAAELVVPLAQLTMEESFSGTESKGLSSLPPPGSILGPSSLPDSLSRPGRSPTKEKERAINVVSFCLSFPVGLT</sequence>
<dbReference type="GO" id="GO:0004674">
    <property type="term" value="F:protein serine/threonine kinase activity"/>
    <property type="evidence" value="ECO:0007669"/>
    <property type="project" value="UniProtKB-KW"/>
</dbReference>
<gene>
    <name evidence="17" type="primary">NEK1</name>
</gene>
<evidence type="ECO:0000256" key="15">
    <source>
        <dbReference type="SAM" id="MobiDB-lite"/>
    </source>
</evidence>
<dbReference type="PANTHER" id="PTHR44899">
    <property type="entry name" value="CAMK FAMILY PROTEIN KINASE"/>
    <property type="match status" value="1"/>
</dbReference>
<evidence type="ECO:0000256" key="9">
    <source>
        <dbReference type="ARBA" id="ARBA00022840"/>
    </source>
</evidence>
<reference evidence="17" key="2">
    <citation type="submission" date="2025-09" db="UniProtKB">
        <authorList>
            <consortium name="Ensembl"/>
        </authorList>
    </citation>
    <scope>IDENTIFICATION</scope>
</reference>
<evidence type="ECO:0000256" key="11">
    <source>
        <dbReference type="ARBA" id="ARBA00047899"/>
    </source>
</evidence>
<feature type="coiled-coil region" evidence="14">
    <location>
        <begin position="472"/>
        <end position="520"/>
    </location>
</feature>
<proteinExistence type="inferred from homology"/>
<dbReference type="GO" id="GO:0005524">
    <property type="term" value="F:ATP binding"/>
    <property type="evidence" value="ECO:0007669"/>
    <property type="project" value="UniProtKB-UniRule"/>
</dbReference>
<dbReference type="InterPro" id="IPR017441">
    <property type="entry name" value="Protein_kinase_ATP_BS"/>
</dbReference>
<dbReference type="CDD" id="cd08218">
    <property type="entry name" value="STKc_Nek1"/>
    <property type="match status" value="1"/>
</dbReference>
<dbReference type="PROSITE" id="PS00108">
    <property type="entry name" value="PROTEIN_KINASE_ST"/>
    <property type="match status" value="1"/>
</dbReference>
<feature type="region of interest" description="Disordered" evidence="15">
    <location>
        <begin position="763"/>
        <end position="802"/>
    </location>
</feature>
<evidence type="ECO:0000259" key="16">
    <source>
        <dbReference type="PROSITE" id="PS50011"/>
    </source>
</evidence>
<comment type="cofactor">
    <cofactor evidence="1">
        <name>Mg(2+)</name>
        <dbReference type="ChEBI" id="CHEBI:18420"/>
    </cofactor>
</comment>
<dbReference type="GO" id="GO:0046872">
    <property type="term" value="F:metal ion binding"/>
    <property type="evidence" value="ECO:0007669"/>
    <property type="project" value="UniProtKB-KW"/>
</dbReference>
<evidence type="ECO:0000256" key="5">
    <source>
        <dbReference type="ARBA" id="ARBA00022679"/>
    </source>
</evidence>
<feature type="domain" description="Protein kinase" evidence="16">
    <location>
        <begin position="4"/>
        <end position="258"/>
    </location>
</feature>
<dbReference type="EC" id="2.7.11.1" evidence="3"/>
<evidence type="ECO:0000256" key="4">
    <source>
        <dbReference type="ARBA" id="ARBA00022527"/>
    </source>
</evidence>
<keyword evidence="18" id="KW-1185">Reference proteome</keyword>
<dbReference type="GeneTree" id="ENSGT00940000158460"/>
<evidence type="ECO:0000256" key="2">
    <source>
        <dbReference type="ARBA" id="ARBA00010886"/>
    </source>
</evidence>
<dbReference type="Gene3D" id="3.30.200.20">
    <property type="entry name" value="Phosphorylase Kinase, domain 1"/>
    <property type="match status" value="1"/>
</dbReference>